<dbReference type="Pfam" id="PF03992">
    <property type="entry name" value="ABM"/>
    <property type="match status" value="1"/>
</dbReference>
<proteinExistence type="predicted"/>
<gene>
    <name evidence="2" type="ORF">Aca07nite_50390</name>
</gene>
<dbReference type="InterPro" id="IPR007138">
    <property type="entry name" value="ABM_dom"/>
</dbReference>
<feature type="domain" description="ABM" evidence="1">
    <location>
        <begin position="20"/>
        <end position="79"/>
    </location>
</feature>
<reference evidence="2" key="1">
    <citation type="submission" date="2021-01" db="EMBL/GenBank/DDBJ databases">
        <title>Whole genome shotgun sequence of Actinoplanes capillaceus NBRC 16408.</title>
        <authorList>
            <person name="Komaki H."/>
            <person name="Tamura T."/>
        </authorList>
    </citation>
    <scope>NUCLEOTIDE SEQUENCE [LARGE SCALE GENOMIC DNA]</scope>
    <source>
        <strain evidence="2">NBRC 16408</strain>
    </source>
</reference>
<dbReference type="SUPFAM" id="SSF54909">
    <property type="entry name" value="Dimeric alpha+beta barrel"/>
    <property type="match status" value="1"/>
</dbReference>
<dbReference type="RefSeq" id="WP_204297883.1">
    <property type="nucleotide sequence ID" value="NZ_BAAAGQ010000023.1"/>
</dbReference>
<dbReference type="Gene3D" id="3.30.70.100">
    <property type="match status" value="1"/>
</dbReference>
<protein>
    <recommendedName>
        <fullName evidence="1">ABM domain-containing protein</fullName>
    </recommendedName>
</protein>
<dbReference type="InterPro" id="IPR011008">
    <property type="entry name" value="Dimeric_a/b-barrel"/>
</dbReference>
<accession>A0ABQ3WND3</accession>
<comment type="caution">
    <text evidence="2">The sequence shown here is derived from an EMBL/GenBank/DDBJ whole genome shotgun (WGS) entry which is preliminary data.</text>
</comment>
<evidence type="ECO:0000313" key="2">
    <source>
        <dbReference type="EMBL" id="GID47764.1"/>
    </source>
</evidence>
<dbReference type="EMBL" id="BOMF01000096">
    <property type="protein sequence ID" value="GID47764.1"/>
    <property type="molecule type" value="Genomic_DNA"/>
</dbReference>
<organism evidence="2">
    <name type="scientific">Actinoplanes campanulatus</name>
    <dbReference type="NCBI Taxonomy" id="113559"/>
    <lineage>
        <taxon>Bacteria</taxon>
        <taxon>Bacillati</taxon>
        <taxon>Actinomycetota</taxon>
        <taxon>Actinomycetes</taxon>
        <taxon>Micromonosporales</taxon>
        <taxon>Micromonosporaceae</taxon>
        <taxon>Actinoplanes</taxon>
    </lineage>
</organism>
<sequence length="114" mass="12425">MTEPVVEGPDPVSVIVRTSTARVVPGRMAAFTDYILAAVSAFPGENPGLLSHRVLVDDEAGELVYMSRWRDEEALAAFAGPAWRDAPVMLPGEEEYLLTPLLVRHYREAGGWSG</sequence>
<name>A0ABQ3WND3_9ACTN</name>
<evidence type="ECO:0000259" key="1">
    <source>
        <dbReference type="Pfam" id="PF03992"/>
    </source>
</evidence>